<name>A0A6J4TES6_9ACTN</name>
<dbReference type="EMBL" id="CADCVK010000527">
    <property type="protein sequence ID" value="CAA9520726.1"/>
    <property type="molecule type" value="Genomic_DNA"/>
</dbReference>
<evidence type="ECO:0000256" key="1">
    <source>
        <dbReference type="SAM" id="MobiDB-lite"/>
    </source>
</evidence>
<dbReference type="AlphaFoldDB" id="A0A6J4TES6"/>
<organism evidence="2">
    <name type="scientific">uncultured Rubrobacteraceae bacterium</name>
    <dbReference type="NCBI Taxonomy" id="349277"/>
    <lineage>
        <taxon>Bacteria</taxon>
        <taxon>Bacillati</taxon>
        <taxon>Actinomycetota</taxon>
        <taxon>Rubrobacteria</taxon>
        <taxon>Rubrobacterales</taxon>
        <taxon>Rubrobacteraceae</taxon>
        <taxon>environmental samples</taxon>
    </lineage>
</organism>
<feature type="non-terminal residue" evidence="2">
    <location>
        <position position="51"/>
    </location>
</feature>
<proteinExistence type="predicted"/>
<reference evidence="2" key="1">
    <citation type="submission" date="2020-02" db="EMBL/GenBank/DDBJ databases">
        <authorList>
            <person name="Meier V. D."/>
        </authorList>
    </citation>
    <scope>NUCLEOTIDE SEQUENCE</scope>
    <source>
        <strain evidence="2">AVDCRST_MAG12</strain>
    </source>
</reference>
<feature type="region of interest" description="Disordered" evidence="1">
    <location>
        <begin position="1"/>
        <end position="51"/>
    </location>
</feature>
<evidence type="ECO:0000313" key="2">
    <source>
        <dbReference type="EMBL" id="CAA9520726.1"/>
    </source>
</evidence>
<gene>
    <name evidence="2" type="ORF">AVDCRST_MAG12-3762</name>
</gene>
<protein>
    <submittedName>
        <fullName evidence="2">Uncharacterized protein</fullName>
    </submittedName>
</protein>
<feature type="compositionally biased region" description="Basic residues" evidence="1">
    <location>
        <begin position="18"/>
        <end position="31"/>
    </location>
</feature>
<sequence length="51" mass="5737">VLRRACGPGRKGCPLPPGRRRPLPGRRRRSNPPRGNVLGGEVRRGRRERSL</sequence>
<feature type="non-terminal residue" evidence="2">
    <location>
        <position position="1"/>
    </location>
</feature>
<accession>A0A6J4TES6</accession>